<dbReference type="Pfam" id="PF01008">
    <property type="entry name" value="IF-2B"/>
    <property type="match status" value="1"/>
</dbReference>
<organism evidence="1">
    <name type="scientific">bioreactor metagenome</name>
    <dbReference type="NCBI Taxonomy" id="1076179"/>
    <lineage>
        <taxon>unclassified sequences</taxon>
        <taxon>metagenomes</taxon>
        <taxon>ecological metagenomes</taxon>
    </lineage>
</organism>
<gene>
    <name evidence="1" type="primary">mtnA_28</name>
    <name evidence="1" type="ORF">SDC9_121917</name>
</gene>
<dbReference type="EMBL" id="VSSQ01026286">
    <property type="protein sequence ID" value="MPM74928.1"/>
    <property type="molecule type" value="Genomic_DNA"/>
</dbReference>
<sequence>MILGGDRVAANGDVANKLGTFALSVICKAYGVPFYSVVPVSTIDFSINDGSAIPIEEREAEEVTHVQGVQVAPSGMQVYNPAFDVTPHQNITGIITEKGIMYPPFKENIERIRNGETL</sequence>
<dbReference type="GO" id="GO:0046523">
    <property type="term" value="F:S-methyl-5-thioribose-1-phosphate isomerase activity"/>
    <property type="evidence" value="ECO:0007669"/>
    <property type="project" value="UniProtKB-EC"/>
</dbReference>
<dbReference type="PANTHER" id="PTHR43475">
    <property type="entry name" value="METHYLTHIORIBOSE-1-PHOSPHATE ISOMERASE"/>
    <property type="match status" value="1"/>
</dbReference>
<name>A0A645CDF4_9ZZZZ</name>
<dbReference type="Gene3D" id="3.40.50.10470">
    <property type="entry name" value="Translation initiation factor eif-2b, domain 2"/>
    <property type="match status" value="1"/>
</dbReference>
<keyword evidence="1" id="KW-0413">Isomerase</keyword>
<dbReference type="SUPFAM" id="SSF100950">
    <property type="entry name" value="NagB/RpiA/CoA transferase-like"/>
    <property type="match status" value="1"/>
</dbReference>
<protein>
    <submittedName>
        <fullName evidence="1">Methylthioribose-1-phosphate isomerase</fullName>
        <ecNumber evidence="1">5.3.1.23</ecNumber>
    </submittedName>
</protein>
<evidence type="ECO:0000313" key="1">
    <source>
        <dbReference type="EMBL" id="MPM74928.1"/>
    </source>
</evidence>
<dbReference type="AlphaFoldDB" id="A0A645CDF4"/>
<reference evidence="1" key="1">
    <citation type="submission" date="2019-08" db="EMBL/GenBank/DDBJ databases">
        <authorList>
            <person name="Kucharzyk K."/>
            <person name="Murdoch R.W."/>
            <person name="Higgins S."/>
            <person name="Loffler F."/>
        </authorList>
    </citation>
    <scope>NUCLEOTIDE SEQUENCE</scope>
</reference>
<dbReference type="EC" id="5.3.1.23" evidence="1"/>
<proteinExistence type="predicted"/>
<comment type="caution">
    <text evidence="1">The sequence shown here is derived from an EMBL/GenBank/DDBJ whole genome shotgun (WGS) entry which is preliminary data.</text>
</comment>
<accession>A0A645CDF4</accession>
<dbReference type="PANTHER" id="PTHR43475:SF1">
    <property type="entry name" value="METHYLTHIORIBOSE-1-PHOSPHATE ISOMERASE"/>
    <property type="match status" value="1"/>
</dbReference>
<dbReference type="InterPro" id="IPR037171">
    <property type="entry name" value="NagB/RpiA_transferase-like"/>
</dbReference>
<dbReference type="InterPro" id="IPR000649">
    <property type="entry name" value="IF-2B-related"/>
</dbReference>
<dbReference type="GO" id="GO:0019509">
    <property type="term" value="P:L-methionine salvage from methylthioadenosine"/>
    <property type="evidence" value="ECO:0007669"/>
    <property type="project" value="TreeGrafter"/>
</dbReference>
<dbReference type="InterPro" id="IPR042529">
    <property type="entry name" value="IF_2B-like_C"/>
</dbReference>